<feature type="repeat" description="PPR" evidence="5">
    <location>
        <begin position="786"/>
        <end position="820"/>
    </location>
</feature>
<comment type="function">
    <text evidence="3">Regulates mitochondrial small subunit maturation by controlling 15S rRNA 5'-end processing. Localizes to the 5' precursor of the 15S rRNA in a position that is subsequently occupied by mS47 in the mature yeast mtSSU. Uses structure and sequence-specific RNA recognition, binding to a single-stranded region of the precursor and specifically recognizing bases -6 to -1. The exchange of Ccm1 for mS47 is coupled to the irreversible removal of precursor rRNA that is accompanied by conformational changes of the mitoribosomal proteins uS5m and mS26. These conformational changes signal completion of 5'-end rRNA processing through protection of the mature 5'-end of the 15S rRNA and stabilization of mS47. The removal of the 5' precursor together with the dissociation of Ccm1 may be catalyzed by the 5'-3' exoribonuclease Pet127. Involved in the specific removal of group I introns in mitochondrial encoded transcripts.</text>
</comment>
<comment type="subunit">
    <text evidence="4">Binds to mitochondrial small subunit 15S rRNA.</text>
</comment>
<gene>
    <name evidence="7" type="ORF">BCR39DRAFT_548064</name>
</gene>
<evidence type="ECO:0000256" key="4">
    <source>
        <dbReference type="ARBA" id="ARBA00044511"/>
    </source>
</evidence>
<dbReference type="Pfam" id="PF13812">
    <property type="entry name" value="PPR_3"/>
    <property type="match status" value="2"/>
</dbReference>
<evidence type="ECO:0000256" key="6">
    <source>
        <dbReference type="SAM" id="MobiDB-lite"/>
    </source>
</evidence>
<dbReference type="PANTHER" id="PTHR47447:SF23">
    <property type="entry name" value="PENTACOTRIPEPTIDE-REPEAT REGION OF PRORP DOMAIN-CONTAINING PROTEIN"/>
    <property type="match status" value="1"/>
</dbReference>
<dbReference type="STRING" id="71784.A0A1Y2AN55"/>
<dbReference type="Proteomes" id="UP000193986">
    <property type="component" value="Unassembled WGS sequence"/>
</dbReference>
<organism evidence="7 8">
    <name type="scientific">Naematelia encephala</name>
    <dbReference type="NCBI Taxonomy" id="71784"/>
    <lineage>
        <taxon>Eukaryota</taxon>
        <taxon>Fungi</taxon>
        <taxon>Dikarya</taxon>
        <taxon>Basidiomycota</taxon>
        <taxon>Agaricomycotina</taxon>
        <taxon>Tremellomycetes</taxon>
        <taxon>Tremellales</taxon>
        <taxon>Naemateliaceae</taxon>
        <taxon>Naematelia</taxon>
    </lineage>
</organism>
<evidence type="ECO:0000313" key="7">
    <source>
        <dbReference type="EMBL" id="ORY23989.1"/>
    </source>
</evidence>
<reference evidence="7 8" key="1">
    <citation type="submission" date="2016-07" db="EMBL/GenBank/DDBJ databases">
        <title>Pervasive Adenine N6-methylation of Active Genes in Fungi.</title>
        <authorList>
            <consortium name="DOE Joint Genome Institute"/>
            <person name="Mondo S.J."/>
            <person name="Dannebaum R.O."/>
            <person name="Kuo R.C."/>
            <person name="Labutti K."/>
            <person name="Haridas S."/>
            <person name="Kuo A."/>
            <person name="Salamov A."/>
            <person name="Ahrendt S.R."/>
            <person name="Lipzen A."/>
            <person name="Sullivan W."/>
            <person name="Andreopoulos W.B."/>
            <person name="Clum A."/>
            <person name="Lindquist E."/>
            <person name="Daum C."/>
            <person name="Ramamoorthy G.K."/>
            <person name="Gryganskyi A."/>
            <person name="Culley D."/>
            <person name="Magnuson J.K."/>
            <person name="James T.Y."/>
            <person name="O'Malley M.A."/>
            <person name="Stajich J.E."/>
            <person name="Spatafora J.W."/>
            <person name="Visel A."/>
            <person name="Grigoriev I.V."/>
        </authorList>
    </citation>
    <scope>NUCLEOTIDE SEQUENCE [LARGE SCALE GENOMIC DNA]</scope>
    <source>
        <strain evidence="7 8">68-887.2</strain>
    </source>
</reference>
<evidence type="ECO:0000256" key="1">
    <source>
        <dbReference type="ARBA" id="ARBA00006192"/>
    </source>
</evidence>
<feature type="region of interest" description="Disordered" evidence="6">
    <location>
        <begin position="30"/>
        <end position="121"/>
    </location>
</feature>
<keyword evidence="8" id="KW-1185">Reference proteome</keyword>
<evidence type="ECO:0008006" key="9">
    <source>
        <dbReference type="Google" id="ProtNLM"/>
    </source>
</evidence>
<dbReference type="InterPro" id="IPR011990">
    <property type="entry name" value="TPR-like_helical_dom_sf"/>
</dbReference>
<comment type="similarity">
    <text evidence="1">Belongs to the CCM1 family.</text>
</comment>
<name>A0A1Y2AN55_9TREE</name>
<dbReference type="NCBIfam" id="TIGR00756">
    <property type="entry name" value="PPR"/>
    <property type="match status" value="2"/>
</dbReference>
<keyword evidence="2" id="KW-0677">Repeat</keyword>
<dbReference type="AlphaFoldDB" id="A0A1Y2AN55"/>
<comment type="caution">
    <text evidence="7">The sequence shown here is derived from an EMBL/GenBank/DDBJ whole genome shotgun (WGS) entry which is preliminary data.</text>
</comment>
<feature type="repeat" description="PPR" evidence="5">
    <location>
        <begin position="639"/>
        <end position="673"/>
    </location>
</feature>
<dbReference type="EMBL" id="MCFC01000073">
    <property type="protein sequence ID" value="ORY23989.1"/>
    <property type="molecule type" value="Genomic_DNA"/>
</dbReference>
<dbReference type="InParanoid" id="A0A1Y2AN55"/>
<dbReference type="OrthoDB" id="185373at2759"/>
<evidence type="ECO:0000313" key="8">
    <source>
        <dbReference type="Proteomes" id="UP000193986"/>
    </source>
</evidence>
<accession>A0A1Y2AN55</accession>
<dbReference type="Gene3D" id="1.25.40.10">
    <property type="entry name" value="Tetratricopeptide repeat domain"/>
    <property type="match status" value="2"/>
</dbReference>
<proteinExistence type="inferred from homology"/>
<dbReference type="InterPro" id="IPR002885">
    <property type="entry name" value="PPR_rpt"/>
</dbReference>
<evidence type="ECO:0000256" key="2">
    <source>
        <dbReference type="ARBA" id="ARBA00022737"/>
    </source>
</evidence>
<sequence length="842" mass="93855">MLCTACRTGLAASPSISSFTRVHQCFSVAGPSRPASTVRQTVRRPNNPPPASGFGLRQDRRDEPPRSNISEATTVGYAERAFAAEENGDDRFSSTQRQIEGGPRSTGRRRNAPLPLPVDPIRKTYSKNSYMGRHFNPKPVPDWLFAEDLRGVLSQDPLNPGDLLRAIHPALEGSRQIVLDKHLQDISSILADAYGRSINTAGLQNDVSNIFSVCFVRAFNAIGGGRKSVAAAIGKDRAEQVFESVSRDFATYLIHQTILAQDSGRLQALFGVLDVSLSQYSKRSKSEQRLSVPMTAALAILRSRLNITGRPKLEYVWPDGDSVSRFLLEIGVDSDQYRKDIDELVKGRPSHGLPSTSTELEAKLGELVRTGREAEVLALWHKFFEAIDPDHPHPSTPGDVLDPACRNDVLIAFVRALRSPLYGELPPVDRDQLESATQAAISCFSRPIPAPVYHTMLAFRSRLDPSEDSTAKPAGAQVTLLNETLGQSRYERRQELLDSLHSTWESAKKDGVVKDVKMYSLYISGLARFGDLEGLQQAWNELVTDEDCRRAYQVEEGDPNAPFPPTKLLNHMIAVTLLVPKVGPPLALGLFEQTLQPDSSIRPDIVTINTVLRHHARMADVPAMQSVFTLTEQLGLEPDTVTFTTLLQGLLRAKEWDIVYNTLDVMVTQGHEPSERMCSVLIADLAHDGERLGLQHAEELLREMIRVGWKPGVATWTALISGYFRGGWEQDGWDAVRRMEGARVKLNRVAYNMIMREAGRADIRPGTESVAYKLFQDMIRDGHWPNGDTYEIVLRPLVNTRRWVEANEVINEMEKRKYVPEGGSLKALVQRARTIRAREPLR</sequence>
<dbReference type="PANTHER" id="PTHR47447">
    <property type="entry name" value="OS03G0856100 PROTEIN"/>
    <property type="match status" value="1"/>
</dbReference>
<feature type="compositionally biased region" description="Polar residues" evidence="6">
    <location>
        <begin position="34"/>
        <end position="44"/>
    </location>
</feature>
<evidence type="ECO:0000256" key="3">
    <source>
        <dbReference type="ARBA" id="ARBA00044493"/>
    </source>
</evidence>
<protein>
    <recommendedName>
        <fullName evidence="9">Pentatricopeptide repeat protein</fullName>
    </recommendedName>
</protein>
<evidence type="ECO:0000256" key="5">
    <source>
        <dbReference type="PROSITE-ProRule" id="PRU00708"/>
    </source>
</evidence>
<dbReference type="PROSITE" id="PS51375">
    <property type="entry name" value="PPR"/>
    <property type="match status" value="2"/>
</dbReference>